<name>A0ABM8WRA8_9BURK</name>
<dbReference type="InterPro" id="IPR039187">
    <property type="entry name" value="SNO_AAA"/>
</dbReference>
<dbReference type="InterPro" id="IPR026741">
    <property type="entry name" value="SNO"/>
</dbReference>
<organism evidence="4 5">
    <name type="scientific">Cupriavidus pinatubonensis</name>
    <dbReference type="NCBI Taxonomy" id="248026"/>
    <lineage>
        <taxon>Bacteria</taxon>
        <taxon>Pseudomonadati</taxon>
        <taxon>Pseudomonadota</taxon>
        <taxon>Betaproteobacteria</taxon>
        <taxon>Burkholderiales</taxon>
        <taxon>Burkholderiaceae</taxon>
        <taxon>Cupriavidus</taxon>
    </lineage>
</organism>
<dbReference type="PROSITE" id="PS00092">
    <property type="entry name" value="N6_MTASE"/>
    <property type="match status" value="1"/>
</dbReference>
<dbReference type="InterPro" id="IPR002052">
    <property type="entry name" value="DNA_methylase_N6_adenine_CS"/>
</dbReference>
<protein>
    <recommendedName>
        <fullName evidence="3">Helicase ATP-binding domain-containing protein</fullName>
    </recommendedName>
</protein>
<feature type="domain" description="Helicase ATP-binding" evidence="3">
    <location>
        <begin position="609"/>
        <end position="799"/>
    </location>
</feature>
<dbReference type="Proteomes" id="UP000701702">
    <property type="component" value="Unassembled WGS sequence"/>
</dbReference>
<dbReference type="InterPro" id="IPR029063">
    <property type="entry name" value="SAM-dependent_MTases_sf"/>
</dbReference>
<dbReference type="Gene3D" id="3.40.50.150">
    <property type="entry name" value="Vaccinia Virus protein VP39"/>
    <property type="match status" value="1"/>
</dbReference>
<gene>
    <name evidence="4" type="ORF">LMG23994_01758</name>
</gene>
<reference evidence="4 5" key="1">
    <citation type="submission" date="2021-08" db="EMBL/GenBank/DDBJ databases">
        <authorList>
            <person name="Peeters C."/>
        </authorList>
    </citation>
    <scope>NUCLEOTIDE SEQUENCE [LARGE SCALE GENOMIC DNA]</scope>
    <source>
        <strain evidence="4 5">LMG 23994</strain>
    </source>
</reference>
<dbReference type="PROSITE" id="PS51192">
    <property type="entry name" value="HELICASE_ATP_BIND_1"/>
    <property type="match status" value="1"/>
</dbReference>
<dbReference type="Gene3D" id="3.40.50.300">
    <property type="entry name" value="P-loop containing nucleotide triphosphate hydrolases"/>
    <property type="match status" value="1"/>
</dbReference>
<keyword evidence="5" id="KW-1185">Reference proteome</keyword>
<sequence length="1698" mass="186541">MEGQAAQNDNKKWVNWIQLNASDPDTRLVAIRFPSGTKRLVLVSAGEVGEAQLQALTDIGFYRSRSGFLVRDDLRFSLPMIRRAFPKAMPVRLPMNDVTRIMPARAPVAEPEPSGEATVAVNNAVMSAIPLGVNYLGQVVQQGEDGRFINDATSHIIREAEARAGATFLYGSTTDDLALCADGFVREIAGGKVFRFDDLKRFASVVTEIPEAEIVQSPRLREVQEAVEAALVRHLRRHVGQQLDRSAYNLAIRLEEGQPTFGARTSDSVKLQQYSSPLPISVVVQRIVGPTAGKSVLEPTIGNGSLVCGMPDAIITGCDLDKARLDNVRRDRRDARLHSGDASSIDFRSLNDGVPYDLVVCNPPFGGLQTGRTMQGLKLTRIDHLILVRSLLARKDDGLAVYIVGADSYLSAKAGQVTGGSRYLFNWLADHYQVDVVEVDDRLYAKQGGGFPIRLVVVGPKGAGGEQIPDVLPVLRDHDELFAWSSSIQAKYHATRETAVAAPAAERPVATEEQSFEPSTPVPPVAAEPNITEQEENSYQSPYAAYSRVGDATAMIPRNLATPTRMALSDVASESGDVDEFVASELGWTAAEMGDYLSPEQVDAVALAIHSIRKGRGFLEADQTGLGKGRVMAALARYSALNNKPVIFLTETPTLFTDFWRDVRDIGSADLFTPLIVNDGVSVYDPISGARLIASTPKAVIDAALKTGTVDPSYNLILGTYSQFNRDVATSAKARWIGDIARGRALLLDEAHNAAGDSNTGRNIGFAIDGADYVVYSSATAMKAGKNVMLYSELFPETVDMGALPETLATGGEVLQEVLSGMLARDGVFVRREHDLSNLAFRTITDNVREQRNRELSDKLAEILEYMNYLSGDINQLVNERNKEIKKLLERIPDEERKGNRMGAINLNFGSRLFAIYRQFMMAIKTDLAAEQAIQALEEGKKPVIVLENTMESLLNDVALRNRPDILDPDAIADGAGIAAALQGEVSLGGGISFRDVLHRMLQRLTYYCETSRYGEVTKVPVTSKEAMDTIAMIAGLIDDFPDLPVSPLDDIRQRIADAGFVCDELSGRKTQIVVRDGDMVATPVMERPKAQIVKDFVTGNSDALLLTRAGSTGISLHAGEKFPDQRQRVMIELQSAADVNVRVQFFGRVNRKGQTSSPEIETLSSGLIGEARPIAMQNAKLRKLSANTTANQDNAALDRSVPDFINAIGDEVAYRYLEGNPAIARRLDIDMDNDDEREESYFINKLTSRLIMLRVSEQEQIYAALTNEYLRVIKELDAKGTNPLKSREMDVKARELAHEVFESGNPHSDSSFNQPVYAKTIEYEVMVDPMRSAEVRQRVMIGAAEVKRYVINHEERENQDFFLALKASLAANRNRFLDAVRGKEYHSVDEALAAKKVNAVQKMLQRLRTLDSVLDGLYVGAAARFTNDEGETDFGLITRVAVPDNPKHIHLLGAYELAFAVPGKQHAVERTLYSLQDDTQFRIMPKSGMDRDLLQKFDRAPAGTIVYRRLILDGNLFKAAQIAATSSLGSSVIYTDVHGNRHRGVLLARGVEMKHLKSLPVRIETAAMCAEVLRRFDGITLTSSQDHACDRERDVVLHVDDGVAVMEVPGTKARGGRFFGDDDLIKWTGPFAGSRAVMTARFPVENVKNAMAVLYRTGVSMYAESSYRDAINDLNTVVYANESCDVKDNDSRMALGQ</sequence>
<dbReference type="SUPFAM" id="SSF53335">
    <property type="entry name" value="S-adenosyl-L-methionine-dependent methyltransferases"/>
    <property type="match status" value="1"/>
</dbReference>
<comment type="caution">
    <text evidence="4">The sequence shown here is derived from an EMBL/GenBank/DDBJ whole genome shotgun (WGS) entry which is preliminary data.</text>
</comment>
<dbReference type="PANTHER" id="PTHR12706">
    <property type="entry name" value="STRAWBERRY NOTCH-RELATED"/>
    <property type="match status" value="1"/>
</dbReference>
<feature type="region of interest" description="Disordered" evidence="2">
    <location>
        <begin position="503"/>
        <end position="527"/>
    </location>
</feature>
<evidence type="ECO:0000313" key="5">
    <source>
        <dbReference type="Proteomes" id="UP000701702"/>
    </source>
</evidence>
<dbReference type="Pfam" id="PF13872">
    <property type="entry name" value="AAA_34"/>
    <property type="match status" value="1"/>
</dbReference>
<dbReference type="PANTHER" id="PTHR12706:SF30">
    <property type="entry name" value="PROTEIN STRAWBERRY NOTCH-RELATED"/>
    <property type="match status" value="1"/>
</dbReference>
<evidence type="ECO:0000256" key="2">
    <source>
        <dbReference type="SAM" id="MobiDB-lite"/>
    </source>
</evidence>
<dbReference type="RefSeq" id="WP_224001390.1">
    <property type="nucleotide sequence ID" value="NZ_CAJZAF010000007.1"/>
</dbReference>
<evidence type="ECO:0000313" key="4">
    <source>
        <dbReference type="EMBL" id="CAG9169977.1"/>
    </source>
</evidence>
<evidence type="ECO:0000256" key="1">
    <source>
        <dbReference type="ARBA" id="ARBA00006992"/>
    </source>
</evidence>
<evidence type="ECO:0000259" key="3">
    <source>
        <dbReference type="PROSITE" id="PS51192"/>
    </source>
</evidence>
<dbReference type="InterPro" id="IPR027417">
    <property type="entry name" value="P-loop_NTPase"/>
</dbReference>
<dbReference type="SUPFAM" id="SSF52540">
    <property type="entry name" value="P-loop containing nucleoside triphosphate hydrolases"/>
    <property type="match status" value="1"/>
</dbReference>
<comment type="similarity">
    <text evidence="1">Belongs to the SBNO family.</text>
</comment>
<proteinExistence type="inferred from homology"/>
<feature type="compositionally biased region" description="Low complexity" evidence="2">
    <location>
        <begin position="503"/>
        <end position="513"/>
    </location>
</feature>
<dbReference type="Pfam" id="PF13871">
    <property type="entry name" value="Helicase_C_4"/>
    <property type="match status" value="1"/>
</dbReference>
<dbReference type="EMBL" id="CAJZAF010000007">
    <property type="protein sequence ID" value="CAG9169977.1"/>
    <property type="molecule type" value="Genomic_DNA"/>
</dbReference>
<dbReference type="InterPro" id="IPR026937">
    <property type="entry name" value="SBNO_Helicase_C_dom"/>
</dbReference>
<accession>A0ABM8WRA8</accession>
<dbReference type="InterPro" id="IPR014001">
    <property type="entry name" value="Helicase_ATP-bd"/>
</dbReference>